<dbReference type="PANTHER" id="PTHR10649:SF12">
    <property type="entry name" value="SPINELESS, ISOFORM C"/>
    <property type="match status" value="1"/>
</dbReference>
<organism evidence="8 9">
    <name type="scientific">Ditylenchus dipsaci</name>
    <dbReference type="NCBI Taxonomy" id="166011"/>
    <lineage>
        <taxon>Eukaryota</taxon>
        <taxon>Metazoa</taxon>
        <taxon>Ecdysozoa</taxon>
        <taxon>Nematoda</taxon>
        <taxon>Chromadorea</taxon>
        <taxon>Rhabditida</taxon>
        <taxon>Tylenchina</taxon>
        <taxon>Tylenchomorpha</taxon>
        <taxon>Sphaerularioidea</taxon>
        <taxon>Anguinidae</taxon>
        <taxon>Anguininae</taxon>
        <taxon>Ditylenchus</taxon>
    </lineage>
</organism>
<keyword evidence="2" id="KW-0805">Transcription regulation</keyword>
<dbReference type="Pfam" id="PF14598">
    <property type="entry name" value="PAS_11"/>
    <property type="match status" value="1"/>
</dbReference>
<keyword evidence="8" id="KW-1185">Reference proteome</keyword>
<dbReference type="SUPFAM" id="SSF55785">
    <property type="entry name" value="PYP-like sensor domain (PAS domain)"/>
    <property type="match status" value="2"/>
</dbReference>
<dbReference type="Pfam" id="PF00989">
    <property type="entry name" value="PAS"/>
    <property type="match status" value="1"/>
</dbReference>
<name>A0A915CUT1_9BILA</name>
<dbReference type="CDD" id="cd00130">
    <property type="entry name" value="PAS"/>
    <property type="match status" value="1"/>
</dbReference>
<sequence length="456" mass="51793">MYASKRRQRNFKRVRESNKQSVNLPSNPSKRHRERLNGELETVASYCPMKMPFYNGLTNCRCCVWPSPSYTSKPIFRLATIPTWSVVPSLIDPPTGVPLIDANEPFFSSLAQKALGGFVIILSENAEIYYVTENIETYLGFLQSDVLHQPLFEMIHSEDREDLKQSLRFEAVQTSLADGTDHETSRSVVARFRCLLDNTCGFIRVEIKGRFMALHSSSLPTSSAYVPPNHQSKPQKYALVAICTPFVPPIQLDPSMDDPILKTKHSLDLSLISMDTRFRILLELEESGRSCEPSTSSKNPSIYSFIHPADVSYASEAHDAVIKYSSSGLMIYRLIGRLSGTVHYMQSSLRLFFKNGKPETIGGNHRLLTEVDGYALLEKRASLKFKYISFDDTLLQSHASFKGSHYLRQQLVSPLKLLIFHWLKAIHPLHSIQRTERQKIQAGKQKRVEITESRFA</sequence>
<dbReference type="GO" id="GO:0034751">
    <property type="term" value="C:aryl hydrocarbon receptor complex"/>
    <property type="evidence" value="ECO:0007669"/>
    <property type="project" value="TreeGrafter"/>
</dbReference>
<dbReference type="Proteomes" id="UP000887574">
    <property type="component" value="Unplaced"/>
</dbReference>
<evidence type="ECO:0000313" key="9">
    <source>
        <dbReference type="WBParaSite" id="jg12874"/>
    </source>
</evidence>
<feature type="region of interest" description="Disordered" evidence="6">
    <location>
        <begin position="1"/>
        <end position="32"/>
    </location>
</feature>
<dbReference type="InterPro" id="IPR013767">
    <property type="entry name" value="PAS_fold"/>
</dbReference>
<dbReference type="WBParaSite" id="jg12874">
    <property type="protein sequence ID" value="jg12874"/>
    <property type="gene ID" value="jg12874"/>
</dbReference>
<keyword evidence="3" id="KW-0238">DNA-binding</keyword>
<dbReference type="GO" id="GO:0006805">
    <property type="term" value="P:xenobiotic metabolic process"/>
    <property type="evidence" value="ECO:0007669"/>
    <property type="project" value="InterPro"/>
</dbReference>
<dbReference type="GO" id="GO:0005634">
    <property type="term" value="C:nucleus"/>
    <property type="evidence" value="ECO:0007669"/>
    <property type="project" value="UniProtKB-SubCell"/>
</dbReference>
<proteinExistence type="predicted"/>
<evidence type="ECO:0000256" key="4">
    <source>
        <dbReference type="ARBA" id="ARBA00023163"/>
    </source>
</evidence>
<dbReference type="InterPro" id="IPR035965">
    <property type="entry name" value="PAS-like_dom_sf"/>
</dbReference>
<evidence type="ECO:0000256" key="1">
    <source>
        <dbReference type="ARBA" id="ARBA00004123"/>
    </source>
</evidence>
<dbReference type="Gene3D" id="3.30.450.20">
    <property type="entry name" value="PAS domain"/>
    <property type="match status" value="2"/>
</dbReference>
<comment type="subcellular location">
    <subcellularLocation>
        <location evidence="1">Nucleus</location>
    </subcellularLocation>
</comment>
<dbReference type="SMART" id="SM00091">
    <property type="entry name" value="PAS"/>
    <property type="match status" value="1"/>
</dbReference>
<evidence type="ECO:0000256" key="3">
    <source>
        <dbReference type="ARBA" id="ARBA00023125"/>
    </source>
</evidence>
<evidence type="ECO:0000256" key="5">
    <source>
        <dbReference type="ARBA" id="ARBA00023242"/>
    </source>
</evidence>
<dbReference type="PANTHER" id="PTHR10649">
    <property type="entry name" value="ARYL HYDROCARBON RECEPTOR"/>
    <property type="match status" value="1"/>
</dbReference>
<dbReference type="InterPro" id="IPR000014">
    <property type="entry name" value="PAS"/>
</dbReference>
<keyword evidence="4" id="KW-0804">Transcription</keyword>
<evidence type="ECO:0000256" key="6">
    <source>
        <dbReference type="SAM" id="MobiDB-lite"/>
    </source>
</evidence>
<dbReference type="GO" id="GO:0004879">
    <property type="term" value="F:nuclear receptor activity"/>
    <property type="evidence" value="ECO:0007669"/>
    <property type="project" value="TreeGrafter"/>
</dbReference>
<dbReference type="InterPro" id="IPR039091">
    <property type="entry name" value="AHR/AHRR"/>
</dbReference>
<dbReference type="GO" id="GO:0000976">
    <property type="term" value="F:transcription cis-regulatory region binding"/>
    <property type="evidence" value="ECO:0007669"/>
    <property type="project" value="TreeGrafter"/>
</dbReference>
<protein>
    <submittedName>
        <fullName evidence="9">PAS domain-containing protein</fullName>
    </submittedName>
</protein>
<feature type="domain" description="PAS" evidence="7">
    <location>
        <begin position="103"/>
        <end position="179"/>
    </location>
</feature>
<feature type="compositionally biased region" description="Basic residues" evidence="6">
    <location>
        <begin position="1"/>
        <end position="12"/>
    </location>
</feature>
<dbReference type="PROSITE" id="PS50112">
    <property type="entry name" value="PAS"/>
    <property type="match status" value="1"/>
</dbReference>
<evidence type="ECO:0000259" key="7">
    <source>
        <dbReference type="PROSITE" id="PS50112"/>
    </source>
</evidence>
<feature type="compositionally biased region" description="Polar residues" evidence="6">
    <location>
        <begin position="19"/>
        <end position="28"/>
    </location>
</feature>
<keyword evidence="5" id="KW-0539">Nucleus</keyword>
<reference evidence="9" key="1">
    <citation type="submission" date="2022-11" db="UniProtKB">
        <authorList>
            <consortium name="WormBaseParasite"/>
        </authorList>
    </citation>
    <scope>IDENTIFICATION</scope>
</reference>
<accession>A0A915CUT1</accession>
<evidence type="ECO:0000256" key="2">
    <source>
        <dbReference type="ARBA" id="ARBA00023015"/>
    </source>
</evidence>
<dbReference type="AlphaFoldDB" id="A0A915CUT1"/>
<evidence type="ECO:0000313" key="8">
    <source>
        <dbReference type="Proteomes" id="UP000887574"/>
    </source>
</evidence>